<feature type="signal peptide" evidence="1">
    <location>
        <begin position="1"/>
        <end position="21"/>
    </location>
</feature>
<evidence type="ECO:0000313" key="2">
    <source>
        <dbReference type="EMBL" id="MBK1790580.1"/>
    </source>
</evidence>
<keyword evidence="3" id="KW-1185">Reference proteome</keyword>
<dbReference type="Proteomes" id="UP000624703">
    <property type="component" value="Unassembled WGS sequence"/>
</dbReference>
<gene>
    <name evidence="2" type="ORF">JIN82_05345</name>
</gene>
<sequence length="169" mass="19064">MIIRCLTVALAAMGFCMIAGAEEVKFLSEADHKELLSSYQKQLAKQKAAPLDEPKIVQKKKRDIIAESTILTNNGEWTIVPKGAVIYMPEHLTQHIVAVPQGNLLQWGDFLQKNRRWLKTQELSRSQANGKEPLSDALREQMVIQRVVVVAVMARRPTATKLDLTEFNK</sequence>
<evidence type="ECO:0000313" key="3">
    <source>
        <dbReference type="Proteomes" id="UP000624703"/>
    </source>
</evidence>
<protein>
    <submittedName>
        <fullName evidence="2">Uncharacterized protein</fullName>
    </submittedName>
</protein>
<comment type="caution">
    <text evidence="2">The sequence shown here is derived from an EMBL/GenBank/DDBJ whole genome shotgun (WGS) entry which is preliminary data.</text>
</comment>
<accession>A0A8J7MDG7</accession>
<dbReference type="RefSeq" id="WP_200310614.1">
    <property type="nucleotide sequence ID" value="NZ_JAENIM010000023.1"/>
</dbReference>
<organism evidence="2 3">
    <name type="scientific">Persicirhabdus sediminis</name>
    <dbReference type="NCBI Taxonomy" id="454144"/>
    <lineage>
        <taxon>Bacteria</taxon>
        <taxon>Pseudomonadati</taxon>
        <taxon>Verrucomicrobiota</taxon>
        <taxon>Verrucomicrobiia</taxon>
        <taxon>Verrucomicrobiales</taxon>
        <taxon>Verrucomicrobiaceae</taxon>
        <taxon>Persicirhabdus</taxon>
    </lineage>
</organism>
<evidence type="ECO:0000256" key="1">
    <source>
        <dbReference type="SAM" id="SignalP"/>
    </source>
</evidence>
<proteinExistence type="predicted"/>
<dbReference type="EMBL" id="JAENIM010000023">
    <property type="protein sequence ID" value="MBK1790580.1"/>
    <property type="molecule type" value="Genomic_DNA"/>
</dbReference>
<reference evidence="2" key="1">
    <citation type="submission" date="2021-01" db="EMBL/GenBank/DDBJ databases">
        <title>Modified the classification status of verrucomicrobia.</title>
        <authorList>
            <person name="Feng X."/>
        </authorList>
    </citation>
    <scope>NUCLEOTIDE SEQUENCE</scope>
    <source>
        <strain evidence="2">_KCTC 22039</strain>
    </source>
</reference>
<feature type="chain" id="PRO_5035319965" evidence="1">
    <location>
        <begin position="22"/>
        <end position="169"/>
    </location>
</feature>
<name>A0A8J7MDG7_9BACT</name>
<keyword evidence="1" id="KW-0732">Signal</keyword>
<dbReference type="AlphaFoldDB" id="A0A8J7MDG7"/>